<dbReference type="InterPro" id="IPR002810">
    <property type="entry name" value="NfeD-like_C"/>
</dbReference>
<keyword evidence="2 5" id="KW-0812">Transmembrane</keyword>
<comment type="subcellular location">
    <subcellularLocation>
        <location evidence="1">Membrane</location>
        <topology evidence="1">Multi-pass membrane protein</topology>
    </subcellularLocation>
</comment>
<dbReference type="Gene3D" id="2.40.50.140">
    <property type="entry name" value="Nucleic acid-binding proteins"/>
    <property type="match status" value="1"/>
</dbReference>
<dbReference type="InterPro" id="IPR052165">
    <property type="entry name" value="Membrane_assoc_protease"/>
</dbReference>
<evidence type="ECO:0000256" key="3">
    <source>
        <dbReference type="ARBA" id="ARBA00022989"/>
    </source>
</evidence>
<reference evidence="7 8" key="1">
    <citation type="submission" date="2023-09" db="EMBL/GenBank/DDBJ databases">
        <authorList>
            <person name="Rey-Velasco X."/>
        </authorList>
    </citation>
    <scope>NUCLEOTIDE SEQUENCE [LARGE SCALE GENOMIC DNA]</scope>
    <source>
        <strain evidence="7 8">F394</strain>
    </source>
</reference>
<evidence type="ECO:0000313" key="8">
    <source>
        <dbReference type="Proteomes" id="UP001267426"/>
    </source>
</evidence>
<evidence type="ECO:0000313" key="7">
    <source>
        <dbReference type="EMBL" id="MDT0632096.1"/>
    </source>
</evidence>
<feature type="transmembrane region" description="Helical" evidence="5">
    <location>
        <begin position="54"/>
        <end position="73"/>
    </location>
</feature>
<accession>A0ABU3BS33</accession>
<evidence type="ECO:0000256" key="4">
    <source>
        <dbReference type="ARBA" id="ARBA00023136"/>
    </source>
</evidence>
<evidence type="ECO:0000256" key="1">
    <source>
        <dbReference type="ARBA" id="ARBA00004141"/>
    </source>
</evidence>
<dbReference type="PANTHER" id="PTHR33507">
    <property type="entry name" value="INNER MEMBRANE PROTEIN YBBJ"/>
    <property type="match status" value="1"/>
</dbReference>
<protein>
    <submittedName>
        <fullName evidence="7">NfeD family protein</fullName>
    </submittedName>
</protein>
<keyword evidence="8" id="KW-1185">Reference proteome</keyword>
<evidence type="ECO:0000256" key="2">
    <source>
        <dbReference type="ARBA" id="ARBA00022692"/>
    </source>
</evidence>
<dbReference type="EMBL" id="JAVRHT010000021">
    <property type="protein sequence ID" value="MDT0632096.1"/>
    <property type="molecule type" value="Genomic_DNA"/>
</dbReference>
<sequence length="160" mass="16471">MELLIPALLILVGLALVAVEVTVVPGLNAVGVLGVVGAAVGVVYAFVELGWAGGLATLAATLLAAGGVAYLLWDSGAWDRFVLSDSLRRDADADAEEHAGRARMLGQTGTALTPLRPGGVAEVGGARLEVETEGAFVAAGSRVRVVALDRRRFIVRVVEE</sequence>
<proteinExistence type="predicted"/>
<evidence type="ECO:0000259" key="6">
    <source>
        <dbReference type="Pfam" id="PF01957"/>
    </source>
</evidence>
<name>A0ABU3BS33_9BACT</name>
<feature type="transmembrane region" description="Helical" evidence="5">
    <location>
        <begin position="28"/>
        <end position="47"/>
    </location>
</feature>
<organism evidence="7 8">
    <name type="scientific">Rubrivirga litoralis</name>
    <dbReference type="NCBI Taxonomy" id="3075598"/>
    <lineage>
        <taxon>Bacteria</taxon>
        <taxon>Pseudomonadati</taxon>
        <taxon>Rhodothermota</taxon>
        <taxon>Rhodothermia</taxon>
        <taxon>Rhodothermales</taxon>
        <taxon>Rubricoccaceae</taxon>
        <taxon>Rubrivirga</taxon>
    </lineage>
</organism>
<keyword evidence="3 5" id="KW-1133">Transmembrane helix</keyword>
<dbReference type="Pfam" id="PF01957">
    <property type="entry name" value="NfeD"/>
    <property type="match status" value="1"/>
</dbReference>
<dbReference type="Proteomes" id="UP001267426">
    <property type="component" value="Unassembled WGS sequence"/>
</dbReference>
<dbReference type="PANTHER" id="PTHR33507:SF3">
    <property type="entry name" value="INNER MEMBRANE PROTEIN YBBJ"/>
    <property type="match status" value="1"/>
</dbReference>
<gene>
    <name evidence="7" type="ORF">RM540_10105</name>
</gene>
<comment type="caution">
    <text evidence="7">The sequence shown here is derived from an EMBL/GenBank/DDBJ whole genome shotgun (WGS) entry which is preliminary data.</text>
</comment>
<keyword evidence="4 5" id="KW-0472">Membrane</keyword>
<dbReference type="RefSeq" id="WP_311663693.1">
    <property type="nucleotide sequence ID" value="NZ_JAVRHT010000021.1"/>
</dbReference>
<feature type="domain" description="NfeD-like C-terminal" evidence="6">
    <location>
        <begin position="102"/>
        <end position="156"/>
    </location>
</feature>
<dbReference type="InterPro" id="IPR012340">
    <property type="entry name" value="NA-bd_OB-fold"/>
</dbReference>
<evidence type="ECO:0000256" key="5">
    <source>
        <dbReference type="SAM" id="Phobius"/>
    </source>
</evidence>